<proteinExistence type="predicted"/>
<accession>A0A4S4BKW2</accession>
<keyword evidence="2" id="KW-1185">Reference proteome</keyword>
<evidence type="ECO:0000313" key="1">
    <source>
        <dbReference type="EMBL" id="THF75384.1"/>
    </source>
</evidence>
<dbReference type="RefSeq" id="WP_136372038.1">
    <property type="nucleotide sequence ID" value="NZ_SSOB01000032.1"/>
</dbReference>
<gene>
    <name evidence="1" type="ORF">E6C55_22330</name>
</gene>
<organism evidence="1 2">
    <name type="scientific">Cohnella fermenti</name>
    <dbReference type="NCBI Taxonomy" id="2565925"/>
    <lineage>
        <taxon>Bacteria</taxon>
        <taxon>Bacillati</taxon>
        <taxon>Bacillota</taxon>
        <taxon>Bacilli</taxon>
        <taxon>Bacillales</taxon>
        <taxon>Paenibacillaceae</taxon>
        <taxon>Cohnella</taxon>
    </lineage>
</organism>
<reference evidence="1 2" key="1">
    <citation type="submission" date="2019-04" db="EMBL/GenBank/DDBJ databases">
        <title>Cohnella sp. nov. isolated from preserved vegetables.</title>
        <authorList>
            <person name="Lin S.-Y."/>
            <person name="Hung M.-H."/>
            <person name="Young C.-C."/>
        </authorList>
    </citation>
    <scope>NUCLEOTIDE SEQUENCE [LARGE SCALE GENOMIC DNA]</scope>
    <source>
        <strain evidence="1 2">CC-MHH1044</strain>
    </source>
</reference>
<name>A0A4S4BKW2_9BACL</name>
<dbReference type="AlphaFoldDB" id="A0A4S4BKW2"/>
<sequence>MLEITGTDIQSLNDSDLRSLVGYLCEAELRSQGLSIAGVTWGGHQNATDGGIDVRVDLTTMLHNDSFVPRSKTGFQVKNSDMPRAKIIAEMKPDGMLREVIRDLAVNNGAYVIVSSQGSTSDSVLRSRRLAMQDALSDEEPSVAIKLDFYDRERIASWVRSHPSLILWIREKIGRPVQGWEPYGNWSNITREKEEEYLLDGHLRLYNSSTRHSGGLTAVNGINEIRNKLQNARSSVRLVGLSGVGKTRLLQALFDDKIGENPLNPLQAFYCDVANHPIPDPQNFATQLVAFQRNAILVVDNCPPDLHRNLTTICSRLNSSVSLITVEYDVREDQPEITEIFHLEPASTELIERVIRMRFPNIGGVGARVIAKFSGGNARIAIALGRTIDHVEDVSQLNDEALFSRLFVQRNDQDNNLLKAAEVCSLVYSFDCQTGEDDDELKLLGSLVGMNVLELYQKISELRRRELVQRRSVWGAVLPHALANRLAKRALENIPLSFMLDTFENRASERLLKSFSRRLSYLHLSKQAKEIAKIWLSEGGLLGNLSKINSFGTSLLKNIAPIVPMETLSEIERVGTEELIINGEIDQLNEISKVLYSIAYEPDLFNRAVNLLCQFALNEDSKARELLQSLFHIKLSGTHATGEQRLGVVVRLFESNQNKLIHLGLFLLSAALQVWSISSNNSFEFGARPRDYGYWPKTFDESKQWFTLFLEYAVQIAISGSPSAMDAKKLLADKFRELWVGAEMHEELSAAAIRISEKTTWNEGWIAVKATVRYDGKDMTEDVLGRLEHLDSLLVPTSLIERARLLALSRGHPYDLLDTFDDEVEPLHTAENLTRLLGKDVGSNEETLLQLLPEVLGGEGSRLYYFGQGLAEGSIAPAKLWCYFKNKLLSIEESERNYQVVRGFINVLSETNEVLCNKLLDEALLDEFWSTVFPILQISTSIGTRGARRLMESLTIGKASISQFRYLAYGRAHENINDEDLSELLLELALYNYGVWESIEILRMRLHGLAAKEVSEIIKSTGRKLISDFGFLSDGNHGHEIKYEIAEIINVCYADEAIDETKSLCIRLANALISREIYTFDFDSVFSALAKTQPFVFMDVFIRKEVIGESDWFFSRLSVREDPVDVIEDEIILQWCEIDPESRYALASLAIKPFLTDENSASIMWSNLADKFVAHAPDPVEVLKNFGDKFHPSRWSGSLSTILESRLKLIDEYKEHTNPKISQWAYQKELDLKREIQFHQEREQRRQSEENERFE</sequence>
<dbReference type="Proteomes" id="UP000310636">
    <property type="component" value="Unassembled WGS sequence"/>
</dbReference>
<dbReference type="SUPFAM" id="SSF52540">
    <property type="entry name" value="P-loop containing nucleoside triphosphate hydrolases"/>
    <property type="match status" value="1"/>
</dbReference>
<comment type="caution">
    <text evidence="1">The sequence shown here is derived from an EMBL/GenBank/DDBJ whole genome shotgun (WGS) entry which is preliminary data.</text>
</comment>
<dbReference type="InterPro" id="IPR027417">
    <property type="entry name" value="P-loop_NTPase"/>
</dbReference>
<protein>
    <submittedName>
        <fullName evidence="1">Uncharacterized protein</fullName>
    </submittedName>
</protein>
<dbReference type="EMBL" id="SSOB01000032">
    <property type="protein sequence ID" value="THF75384.1"/>
    <property type="molecule type" value="Genomic_DNA"/>
</dbReference>
<dbReference type="OrthoDB" id="8910972at2"/>
<evidence type="ECO:0000313" key="2">
    <source>
        <dbReference type="Proteomes" id="UP000310636"/>
    </source>
</evidence>